<proteinExistence type="predicted"/>
<keyword evidence="1" id="KW-0812">Transmembrane</keyword>
<evidence type="ECO:0000256" key="1">
    <source>
        <dbReference type="SAM" id="Phobius"/>
    </source>
</evidence>
<dbReference type="Proteomes" id="UP001370348">
    <property type="component" value="Chromosome"/>
</dbReference>
<reference evidence="2 3" key="1">
    <citation type="submission" date="2021-12" db="EMBL/GenBank/DDBJ databases">
        <title>Discovery of the Pendulisporaceae a myxobacterial family with distinct sporulation behavior and unique specialized metabolism.</title>
        <authorList>
            <person name="Garcia R."/>
            <person name="Popoff A."/>
            <person name="Bader C.D."/>
            <person name="Loehr J."/>
            <person name="Walesch S."/>
            <person name="Walt C."/>
            <person name="Boldt J."/>
            <person name="Bunk B."/>
            <person name="Haeckl F.J.F.P.J."/>
            <person name="Gunesch A.P."/>
            <person name="Birkelbach J."/>
            <person name="Nuebel U."/>
            <person name="Pietschmann T."/>
            <person name="Bach T."/>
            <person name="Mueller R."/>
        </authorList>
    </citation>
    <scope>NUCLEOTIDE SEQUENCE [LARGE SCALE GENOMIC DNA]</scope>
    <source>
        <strain evidence="2 3">MSr11954</strain>
    </source>
</reference>
<sequence>MREKRVRGRFNRASPNFWLFSAGAIVAILLGYRFFAMRKLDGEKETLLSKQRAVQVTVGAEWDKVRGTIEKFTVESAGPWQGDWKDSNAAAWDFRSVPGVYLRLRVDEATDVNRLRKASQGSLRDGFVACLLREPNVAGARGELDGGLFPDQPWNMRQAYASTRILTEDWVNEVKESGDDLRLRVFDQQYRQAVDHEIPLAIEIVKRAQFFLLVLDEDTPEAAALADGGVITPEVLQLVPHDSRVSILNLRTGAPIARFRRRGSAMAVPAGERVITDPEINDAIKRQVNNCALANEVSAAIGFKSSQQEQHGQ</sequence>
<dbReference type="RefSeq" id="WP_394822602.1">
    <property type="nucleotide sequence ID" value="NZ_CP089984.1"/>
</dbReference>
<evidence type="ECO:0000313" key="2">
    <source>
        <dbReference type="EMBL" id="WXB12983.1"/>
    </source>
</evidence>
<gene>
    <name evidence="2" type="ORF">LZC94_34675</name>
</gene>
<keyword evidence="3" id="KW-1185">Reference proteome</keyword>
<organism evidence="2 3">
    <name type="scientific">Pendulispora albinea</name>
    <dbReference type="NCBI Taxonomy" id="2741071"/>
    <lineage>
        <taxon>Bacteria</taxon>
        <taxon>Pseudomonadati</taxon>
        <taxon>Myxococcota</taxon>
        <taxon>Myxococcia</taxon>
        <taxon>Myxococcales</taxon>
        <taxon>Sorangiineae</taxon>
        <taxon>Pendulisporaceae</taxon>
        <taxon>Pendulispora</taxon>
    </lineage>
</organism>
<dbReference type="EMBL" id="CP089984">
    <property type="protein sequence ID" value="WXB12983.1"/>
    <property type="molecule type" value="Genomic_DNA"/>
</dbReference>
<keyword evidence="1" id="KW-1133">Transmembrane helix</keyword>
<name>A0ABZ2LPZ7_9BACT</name>
<feature type="transmembrane region" description="Helical" evidence="1">
    <location>
        <begin position="17"/>
        <end position="35"/>
    </location>
</feature>
<keyword evidence="1" id="KW-0472">Membrane</keyword>
<accession>A0ABZ2LPZ7</accession>
<evidence type="ECO:0000313" key="3">
    <source>
        <dbReference type="Proteomes" id="UP001370348"/>
    </source>
</evidence>
<protein>
    <submittedName>
        <fullName evidence="2">Uncharacterized protein</fullName>
    </submittedName>
</protein>